<evidence type="ECO:0000256" key="1">
    <source>
        <dbReference type="SAM" id="Phobius"/>
    </source>
</evidence>
<name>A0A4R7EM57_9FLAO</name>
<dbReference type="SUPFAM" id="SSF52317">
    <property type="entry name" value="Class I glutamine amidotransferase-like"/>
    <property type="match status" value="1"/>
</dbReference>
<keyword evidence="1" id="KW-0472">Membrane</keyword>
<keyword evidence="1" id="KW-1133">Transmembrane helix</keyword>
<sequence length="561" mass="64481">MKKNHQQNILALVKLIIVLTAINIVGNFFYKRFDLTQDRRYTLSAITNEIVDRVKEPVIIDVFLEGKFPQEFRRLQNETKQLLEEFETQNSNIKFQFINPLEEGATQEEVMQELFEYGLKPVTVTVNDKGTQTQQVVYPWAIVSQGEKASKVQLLKNMIGANTEEKVITSVQHLEYAFAEAIDKITTEKQKSIAILKGNGQLDDSYIADFLLTVRENYHIAPFTLDSVAANPQKTLEELKNFDLIVVAKPNKEFSEKQIEVLDQFIMNGGKSLWLLDQVQADFDSLRTNGSMLAYAKDQSLGEMLFKYGVRINPVLVKDEISTPIKIAIGKQGSETQYGQFIWKFAPFVYPEINHPIVKNIEGVKFDFASPMDTLKNGIKKTVLLQSSKYSMLVGTPTEIDLNILNEESTPEMFENKGSYILGVLLEGQFKSVFQNRILPFKVNKPLYESEENKMIIISDGDIIKNQLDQNYEPLELGYDKWINKLYGNKELIMNSVNYLMDDKGLINLRTKEVKIPMLDKVKVYKDYNYIQMIAFGVPVLFIVVFGLIFTFFRRRSFVKK</sequence>
<keyword evidence="1" id="KW-0812">Transmembrane</keyword>
<dbReference type="EMBL" id="SOAG01000036">
    <property type="protein sequence ID" value="TDS51600.1"/>
    <property type="molecule type" value="Genomic_DNA"/>
</dbReference>
<dbReference type="InterPro" id="IPR019863">
    <property type="entry name" value="Motility-assoc_ABC-rel_GldG"/>
</dbReference>
<feature type="transmembrane region" description="Helical" evidence="1">
    <location>
        <begin position="530"/>
        <end position="553"/>
    </location>
</feature>
<evidence type="ECO:0000313" key="5">
    <source>
        <dbReference type="Proteomes" id="UP000295215"/>
    </source>
</evidence>
<reference evidence="4 5" key="1">
    <citation type="submission" date="2019-03" db="EMBL/GenBank/DDBJ databases">
        <title>Genomic Encyclopedia of Archaeal and Bacterial Type Strains, Phase II (KMG-II): from individual species to whole genera.</title>
        <authorList>
            <person name="Goeker M."/>
        </authorList>
    </citation>
    <scope>NUCLEOTIDE SEQUENCE [LARGE SCALE GENOMIC DNA]</scope>
    <source>
        <strain evidence="4 5">DSM 28213</strain>
    </source>
</reference>
<evidence type="ECO:0000259" key="3">
    <source>
        <dbReference type="Pfam" id="PF23357"/>
    </source>
</evidence>
<feature type="domain" description="DUF7088" evidence="3">
    <location>
        <begin position="37"/>
        <end position="144"/>
    </location>
</feature>
<dbReference type="OrthoDB" id="9777219at2"/>
<proteinExistence type="predicted"/>
<dbReference type="AlphaFoldDB" id="A0A4R7EM57"/>
<feature type="domain" description="ABC-type uncharacterised transport system" evidence="2">
    <location>
        <begin position="191"/>
        <end position="496"/>
    </location>
</feature>
<dbReference type="Pfam" id="PF23357">
    <property type="entry name" value="DUF7088"/>
    <property type="match status" value="1"/>
</dbReference>
<dbReference type="InterPro" id="IPR019196">
    <property type="entry name" value="ABC_transp_unknown"/>
</dbReference>
<accession>A0A4R7EM57</accession>
<gene>
    <name evidence="4" type="ORF">C8P70_1369</name>
</gene>
<organism evidence="4 5">
    <name type="scientific">Myroides indicus</name>
    <dbReference type="NCBI Taxonomy" id="1323422"/>
    <lineage>
        <taxon>Bacteria</taxon>
        <taxon>Pseudomonadati</taxon>
        <taxon>Bacteroidota</taxon>
        <taxon>Flavobacteriia</taxon>
        <taxon>Flavobacteriales</taxon>
        <taxon>Flavobacteriaceae</taxon>
        <taxon>Myroides</taxon>
    </lineage>
</organism>
<dbReference type="RefSeq" id="WP_133713650.1">
    <property type="nucleotide sequence ID" value="NZ_SOAG01000036.1"/>
</dbReference>
<dbReference type="InterPro" id="IPR055396">
    <property type="entry name" value="DUF7088"/>
</dbReference>
<dbReference type="Proteomes" id="UP000295215">
    <property type="component" value="Unassembled WGS sequence"/>
</dbReference>
<evidence type="ECO:0000313" key="4">
    <source>
        <dbReference type="EMBL" id="TDS51600.1"/>
    </source>
</evidence>
<dbReference type="NCBIfam" id="TIGR03521">
    <property type="entry name" value="GldG"/>
    <property type="match status" value="1"/>
</dbReference>
<dbReference type="Pfam" id="PF09822">
    <property type="entry name" value="ABC_transp_aux"/>
    <property type="match status" value="1"/>
</dbReference>
<feature type="transmembrane region" description="Helical" evidence="1">
    <location>
        <begin position="12"/>
        <end position="30"/>
    </location>
</feature>
<comment type="caution">
    <text evidence="4">The sequence shown here is derived from an EMBL/GenBank/DDBJ whole genome shotgun (WGS) entry which is preliminary data.</text>
</comment>
<dbReference type="InterPro" id="IPR029062">
    <property type="entry name" value="Class_I_gatase-like"/>
</dbReference>
<protein>
    <submittedName>
        <fullName evidence="4">Protein involved in gliding motility GldG</fullName>
    </submittedName>
</protein>
<evidence type="ECO:0000259" key="2">
    <source>
        <dbReference type="Pfam" id="PF09822"/>
    </source>
</evidence>
<keyword evidence="5" id="KW-1185">Reference proteome</keyword>